<organism evidence="2 3">
    <name type="scientific">Cohnella fermenti</name>
    <dbReference type="NCBI Taxonomy" id="2565925"/>
    <lineage>
        <taxon>Bacteria</taxon>
        <taxon>Bacillati</taxon>
        <taxon>Bacillota</taxon>
        <taxon>Bacilli</taxon>
        <taxon>Bacillales</taxon>
        <taxon>Paenibacillaceae</taxon>
        <taxon>Cohnella</taxon>
    </lineage>
</organism>
<reference evidence="2 3" key="1">
    <citation type="submission" date="2019-04" db="EMBL/GenBank/DDBJ databases">
        <title>Cohnella sp. nov. isolated from preserved vegetables.</title>
        <authorList>
            <person name="Lin S.-Y."/>
            <person name="Hung M.-H."/>
            <person name="Young C.-C."/>
        </authorList>
    </citation>
    <scope>NUCLEOTIDE SEQUENCE [LARGE SCALE GENOMIC DNA]</scope>
    <source>
        <strain evidence="2 3">CC-MHH1044</strain>
    </source>
</reference>
<sequence>MRLNGTWNGEISELRKMADTLDRMKESFMAIEQNGAGAGRVVGEWVDKSPSPMSMALDTARTAMAQLNELAATRVNAAGGSNSNRIPLSRVPTSTGNNPGKDASGNSNATKPRTESQRIQELESIRNRQNSHFIDLAIKSGMQPEAAALECVKAGLLKSQEELDEENADMIAGYINSSREQPQGPQSSQAASDPDVTDMVANAANRLRG</sequence>
<feature type="compositionally biased region" description="Low complexity" evidence="1">
    <location>
        <begin position="181"/>
        <end position="192"/>
    </location>
</feature>
<feature type="region of interest" description="Disordered" evidence="1">
    <location>
        <begin position="168"/>
        <end position="209"/>
    </location>
</feature>
<dbReference type="EMBL" id="SSOB01000003">
    <property type="protein sequence ID" value="THF83721.1"/>
    <property type="molecule type" value="Genomic_DNA"/>
</dbReference>
<name>A0A4S4C768_9BACL</name>
<feature type="compositionally biased region" description="Polar residues" evidence="1">
    <location>
        <begin position="79"/>
        <end position="111"/>
    </location>
</feature>
<dbReference type="Proteomes" id="UP000310636">
    <property type="component" value="Unassembled WGS sequence"/>
</dbReference>
<dbReference type="AlphaFoldDB" id="A0A4S4C768"/>
<evidence type="ECO:0000313" key="2">
    <source>
        <dbReference type="EMBL" id="THF83721.1"/>
    </source>
</evidence>
<evidence type="ECO:0000256" key="1">
    <source>
        <dbReference type="SAM" id="MobiDB-lite"/>
    </source>
</evidence>
<evidence type="ECO:0000313" key="3">
    <source>
        <dbReference type="Proteomes" id="UP000310636"/>
    </source>
</evidence>
<accession>A0A4S4C768</accession>
<gene>
    <name evidence="2" type="ORF">E6C55_03250</name>
</gene>
<comment type="caution">
    <text evidence="2">The sequence shown here is derived from an EMBL/GenBank/DDBJ whole genome shotgun (WGS) entry which is preliminary data.</text>
</comment>
<dbReference type="OrthoDB" id="2475716at2"/>
<protein>
    <submittedName>
        <fullName evidence="2">Uncharacterized protein</fullName>
    </submittedName>
</protein>
<proteinExistence type="predicted"/>
<feature type="region of interest" description="Disordered" evidence="1">
    <location>
        <begin position="76"/>
        <end position="119"/>
    </location>
</feature>
<keyword evidence="3" id="KW-1185">Reference proteome</keyword>
<dbReference type="RefSeq" id="WP_136368350.1">
    <property type="nucleotide sequence ID" value="NZ_SSOB01000003.1"/>
</dbReference>